<evidence type="ECO:0000313" key="2">
    <source>
        <dbReference type="Proteomes" id="UP001280121"/>
    </source>
</evidence>
<reference evidence="1" key="1">
    <citation type="journal article" date="2023" name="Plant J.">
        <title>Genome sequences and population genomics provide insights into the demographic history, inbreeding, and mutation load of two 'living fossil' tree species of Dipteronia.</title>
        <authorList>
            <person name="Feng Y."/>
            <person name="Comes H.P."/>
            <person name="Chen J."/>
            <person name="Zhu S."/>
            <person name="Lu R."/>
            <person name="Zhang X."/>
            <person name="Li P."/>
            <person name="Qiu J."/>
            <person name="Olsen K.M."/>
            <person name="Qiu Y."/>
        </authorList>
    </citation>
    <scope>NUCLEOTIDE SEQUENCE</scope>
    <source>
        <strain evidence="1">KIB01</strain>
    </source>
</reference>
<name>A0AAD9XKN6_9ROSI</name>
<evidence type="ECO:0000313" key="1">
    <source>
        <dbReference type="EMBL" id="KAK2661117.1"/>
    </source>
</evidence>
<proteinExistence type="predicted"/>
<dbReference type="AlphaFoldDB" id="A0AAD9XKN6"/>
<sequence>MTILIAPAAYAMLHQRMIRDSVDAASKNGQRIPFSNSRRFLCVQLCANKLDKRKQVHRNRNLLMLSFSVIGV</sequence>
<dbReference type="EMBL" id="JANJYI010000002">
    <property type="protein sequence ID" value="KAK2661117.1"/>
    <property type="molecule type" value="Genomic_DNA"/>
</dbReference>
<dbReference type="Proteomes" id="UP001280121">
    <property type="component" value="Unassembled WGS sequence"/>
</dbReference>
<comment type="caution">
    <text evidence="1">The sequence shown here is derived from an EMBL/GenBank/DDBJ whole genome shotgun (WGS) entry which is preliminary data.</text>
</comment>
<gene>
    <name evidence="1" type="ORF">Ddye_007650</name>
</gene>
<protein>
    <submittedName>
        <fullName evidence="1">Uncharacterized protein</fullName>
    </submittedName>
</protein>
<keyword evidence="2" id="KW-1185">Reference proteome</keyword>
<accession>A0AAD9XKN6</accession>
<organism evidence="1 2">
    <name type="scientific">Dipteronia dyeriana</name>
    <dbReference type="NCBI Taxonomy" id="168575"/>
    <lineage>
        <taxon>Eukaryota</taxon>
        <taxon>Viridiplantae</taxon>
        <taxon>Streptophyta</taxon>
        <taxon>Embryophyta</taxon>
        <taxon>Tracheophyta</taxon>
        <taxon>Spermatophyta</taxon>
        <taxon>Magnoliopsida</taxon>
        <taxon>eudicotyledons</taxon>
        <taxon>Gunneridae</taxon>
        <taxon>Pentapetalae</taxon>
        <taxon>rosids</taxon>
        <taxon>malvids</taxon>
        <taxon>Sapindales</taxon>
        <taxon>Sapindaceae</taxon>
        <taxon>Hippocastanoideae</taxon>
        <taxon>Acereae</taxon>
        <taxon>Dipteronia</taxon>
    </lineage>
</organism>